<dbReference type="Proteomes" id="UP000029917">
    <property type="component" value="Unassembled WGS sequence"/>
</dbReference>
<reference evidence="2 3" key="2">
    <citation type="submission" date="2014-10" db="EMBL/GenBank/DDBJ databases">
        <title>Paracoccus sanguinis sp. nov., isolated from clinical specimens of New York State patients.</title>
        <authorList>
            <person name="Mingle L.A."/>
            <person name="Cole J.A."/>
            <person name="Lapierre P."/>
            <person name="Musser K.A."/>
        </authorList>
    </citation>
    <scope>NUCLEOTIDE SEQUENCE [LARGE SCALE GENOMIC DNA]</scope>
    <source>
        <strain evidence="2 3">HAMBI 3106</strain>
    </source>
</reference>
<gene>
    <name evidence="2" type="ORF">IC63_13405</name>
</gene>
<evidence type="ECO:0000259" key="1">
    <source>
        <dbReference type="Pfam" id="PF02602"/>
    </source>
</evidence>
<dbReference type="Gene3D" id="3.40.50.10090">
    <property type="match status" value="1"/>
</dbReference>
<name>A0A099EXX7_9RHOB</name>
<dbReference type="CDD" id="cd06578">
    <property type="entry name" value="HemD"/>
    <property type="match status" value="1"/>
</dbReference>
<evidence type="ECO:0000313" key="3">
    <source>
        <dbReference type="Proteomes" id="UP000029917"/>
    </source>
</evidence>
<dbReference type="STRING" id="690417.IC63_13405"/>
<keyword evidence="3" id="KW-1185">Reference proteome</keyword>
<dbReference type="InterPro" id="IPR003754">
    <property type="entry name" value="4pyrrol_synth_uPrphyn_synth"/>
</dbReference>
<dbReference type="GO" id="GO:0004852">
    <property type="term" value="F:uroporphyrinogen-III synthase activity"/>
    <property type="evidence" value="ECO:0007669"/>
    <property type="project" value="InterPro"/>
</dbReference>
<reference evidence="2 3" key="1">
    <citation type="submission" date="2014-09" db="EMBL/GenBank/DDBJ databases">
        <authorList>
            <person name="McGinnis J.M."/>
            <person name="Wolfgang W.J."/>
        </authorList>
    </citation>
    <scope>NUCLEOTIDE SEQUENCE [LARGE SCALE GENOMIC DNA]</scope>
    <source>
        <strain evidence="2 3">HAMBI 3106</strain>
    </source>
</reference>
<dbReference type="AlphaFoldDB" id="A0A099EXX7"/>
<dbReference type="EMBL" id="JRKS01000053">
    <property type="protein sequence ID" value="KGJ03305.1"/>
    <property type="molecule type" value="Genomic_DNA"/>
</dbReference>
<dbReference type="Pfam" id="PF02602">
    <property type="entry name" value="HEM4"/>
    <property type="match status" value="1"/>
</dbReference>
<dbReference type="InterPro" id="IPR036108">
    <property type="entry name" value="4pyrrol_syn_uPrphyn_synt_sf"/>
</dbReference>
<dbReference type="SUPFAM" id="SSF69618">
    <property type="entry name" value="HemD-like"/>
    <property type="match status" value="1"/>
</dbReference>
<organism evidence="2 3">
    <name type="scientific">Paracoccus sphaerophysae</name>
    <dbReference type="NCBI Taxonomy" id="690417"/>
    <lineage>
        <taxon>Bacteria</taxon>
        <taxon>Pseudomonadati</taxon>
        <taxon>Pseudomonadota</taxon>
        <taxon>Alphaproteobacteria</taxon>
        <taxon>Rhodobacterales</taxon>
        <taxon>Paracoccaceae</taxon>
        <taxon>Paracoccus</taxon>
    </lineage>
</organism>
<proteinExistence type="predicted"/>
<sequence>MLITRPQPAAERFAGQIADLGLATVLAPLMRIVPVAHDPAVIAAAQGVVLTSENAVPFAGAGRGRPAICVGPRTAQQAAAAGFRVTQGPGDAAGMMQMLADLGPGWLHVRGAEVAAELPLPGIVVYRQQALALSQAARALVQGTAPVILPLFSPRAAALAAAAVTDSRAPLWIAPISAAAAAAWDDAEPPCAASRRSIAPTPDATGVRRAIEELLGTQSRGAG</sequence>
<evidence type="ECO:0000313" key="2">
    <source>
        <dbReference type="EMBL" id="KGJ03305.1"/>
    </source>
</evidence>
<protein>
    <submittedName>
        <fullName evidence="2">Uroporphyrinogen-III synthase</fullName>
    </submittedName>
</protein>
<comment type="caution">
    <text evidence="2">The sequence shown here is derived from an EMBL/GenBank/DDBJ whole genome shotgun (WGS) entry which is preliminary data.</text>
</comment>
<accession>A0A099EXX7</accession>
<dbReference type="GO" id="GO:0033014">
    <property type="term" value="P:tetrapyrrole biosynthetic process"/>
    <property type="evidence" value="ECO:0007669"/>
    <property type="project" value="InterPro"/>
</dbReference>
<feature type="domain" description="Tetrapyrrole biosynthesis uroporphyrinogen III synthase" evidence="1">
    <location>
        <begin position="12"/>
        <end position="168"/>
    </location>
</feature>